<comment type="caution">
    <text evidence="2">The sequence shown here is derived from an EMBL/GenBank/DDBJ whole genome shotgun (WGS) entry which is preliminary data.</text>
</comment>
<protein>
    <submittedName>
        <fullName evidence="2">Uncharacterized protein</fullName>
    </submittedName>
</protein>
<gene>
    <name evidence="2" type="ORF">FJ693_05730</name>
</gene>
<name>A0A552WUP6_9MICO</name>
<keyword evidence="3" id="KW-1185">Reference proteome</keyword>
<evidence type="ECO:0000256" key="1">
    <source>
        <dbReference type="SAM" id="MobiDB-lite"/>
    </source>
</evidence>
<proteinExistence type="predicted"/>
<dbReference type="AlphaFoldDB" id="A0A552WUP6"/>
<dbReference type="EMBL" id="VJXR01000010">
    <property type="protein sequence ID" value="TRW46426.1"/>
    <property type="molecule type" value="Genomic_DNA"/>
</dbReference>
<evidence type="ECO:0000313" key="3">
    <source>
        <dbReference type="Proteomes" id="UP000318693"/>
    </source>
</evidence>
<reference evidence="2 3" key="1">
    <citation type="submission" date="2019-07" db="EMBL/GenBank/DDBJ databases">
        <title>Georgenia wutianyii sp. nov. and Georgenia *** sp. nov. isolated from plateau pika (Ochotona curzoniae) in the Qinghai-Tibet plateau of China.</title>
        <authorList>
            <person name="Tian Z."/>
        </authorList>
    </citation>
    <scope>NUCLEOTIDE SEQUENCE [LARGE SCALE GENOMIC DNA]</scope>
    <source>
        <strain evidence="2 3">Z446</strain>
    </source>
</reference>
<feature type="region of interest" description="Disordered" evidence="1">
    <location>
        <begin position="1"/>
        <end position="25"/>
    </location>
</feature>
<evidence type="ECO:0000313" key="2">
    <source>
        <dbReference type="EMBL" id="TRW46426.1"/>
    </source>
</evidence>
<accession>A0A552WUP6</accession>
<dbReference type="Proteomes" id="UP000318693">
    <property type="component" value="Unassembled WGS sequence"/>
</dbReference>
<organism evidence="2 3">
    <name type="scientific">Georgenia yuyongxinii</name>
    <dbReference type="NCBI Taxonomy" id="2589797"/>
    <lineage>
        <taxon>Bacteria</taxon>
        <taxon>Bacillati</taxon>
        <taxon>Actinomycetota</taxon>
        <taxon>Actinomycetes</taxon>
        <taxon>Micrococcales</taxon>
        <taxon>Bogoriellaceae</taxon>
        <taxon>Georgenia</taxon>
    </lineage>
</organism>
<dbReference type="RefSeq" id="WP_143417570.1">
    <property type="nucleotide sequence ID" value="NZ_VJXR01000010.1"/>
</dbReference>
<sequence>MTATLTESELLPGQDAALQRGRGETGVTERQVLRVARRLDREAREHGRPRIHLEVSDGLPGRDVNLVMASWRVPPRDLLFARARAEVEGSSLSAILRAFLAEFATTPPGSTVRLELPGRRSVEAL</sequence>